<gene>
    <name evidence="2" type="ORF">GOALK_118_00090</name>
</gene>
<reference evidence="2 3" key="1">
    <citation type="submission" date="2011-05" db="EMBL/GenBank/DDBJ databases">
        <title>Whole genome shotgun sequence of Gordonia alkanivorans NBRC 16433.</title>
        <authorList>
            <person name="Hosoyama A."/>
            <person name="Nakamura S."/>
            <person name="Takarada H."/>
            <person name="Tsuchikane K."/>
            <person name="Yamazaki S."/>
            <person name="Fujita N."/>
        </authorList>
    </citation>
    <scope>NUCLEOTIDE SEQUENCE [LARGE SCALE GENOMIC DNA]</scope>
    <source>
        <strain evidence="2 3">NBRC 16433</strain>
    </source>
</reference>
<sequence length="86" mass="9538">MSTMLLTDGATTILTDGFFTRPGLPRVRAGRIRPDRKKIRAALNRFGIGAVDAVFVVHSHYDHALDAPDVAAMTGARYWVRNRRAT</sequence>
<protein>
    <recommendedName>
        <fullName evidence="1">Metallo-beta-lactamase domain-containing protein</fullName>
    </recommendedName>
</protein>
<dbReference type="EMBL" id="BACI01000118">
    <property type="protein sequence ID" value="GAA14891.1"/>
    <property type="molecule type" value="Genomic_DNA"/>
</dbReference>
<organism evidence="2 3">
    <name type="scientific">Gordonia alkanivorans NBRC 16433</name>
    <dbReference type="NCBI Taxonomy" id="1027371"/>
    <lineage>
        <taxon>Bacteria</taxon>
        <taxon>Bacillati</taxon>
        <taxon>Actinomycetota</taxon>
        <taxon>Actinomycetes</taxon>
        <taxon>Mycobacteriales</taxon>
        <taxon>Gordoniaceae</taxon>
        <taxon>Gordonia</taxon>
    </lineage>
</organism>
<feature type="domain" description="Metallo-beta-lactamase" evidence="1">
    <location>
        <begin position="4"/>
        <end position="80"/>
    </location>
</feature>
<dbReference type="InterPro" id="IPR001279">
    <property type="entry name" value="Metallo-B-lactamas"/>
</dbReference>
<evidence type="ECO:0000259" key="1">
    <source>
        <dbReference type="Pfam" id="PF00753"/>
    </source>
</evidence>
<proteinExistence type="predicted"/>
<dbReference type="eggNOG" id="COG2220">
    <property type="taxonomic scope" value="Bacteria"/>
</dbReference>
<name>F9W231_9ACTN</name>
<evidence type="ECO:0000313" key="3">
    <source>
        <dbReference type="Proteomes" id="UP000003558"/>
    </source>
</evidence>
<dbReference type="Proteomes" id="UP000003558">
    <property type="component" value="Unassembled WGS sequence"/>
</dbReference>
<dbReference type="AlphaFoldDB" id="F9W231"/>
<evidence type="ECO:0000313" key="2">
    <source>
        <dbReference type="EMBL" id="GAA14891.1"/>
    </source>
</evidence>
<dbReference type="SUPFAM" id="SSF56281">
    <property type="entry name" value="Metallo-hydrolase/oxidoreductase"/>
    <property type="match status" value="1"/>
</dbReference>
<dbReference type="Gene3D" id="3.60.15.10">
    <property type="entry name" value="Ribonuclease Z/Hydroxyacylglutathione hydrolase-like"/>
    <property type="match status" value="1"/>
</dbReference>
<dbReference type="InterPro" id="IPR036866">
    <property type="entry name" value="RibonucZ/Hydroxyglut_hydro"/>
</dbReference>
<dbReference type="STRING" id="1027371.GOALK_118_00090"/>
<dbReference type="Pfam" id="PF00753">
    <property type="entry name" value="Lactamase_B"/>
    <property type="match status" value="1"/>
</dbReference>
<accession>F9W231</accession>
<comment type="caution">
    <text evidence="2">The sequence shown here is derived from an EMBL/GenBank/DDBJ whole genome shotgun (WGS) entry which is preliminary data.</text>
</comment>